<dbReference type="PANTHER" id="PTHR34666">
    <property type="entry name" value="EXPRESSED PROTEIN"/>
    <property type="match status" value="1"/>
</dbReference>
<reference evidence="2" key="1">
    <citation type="submission" date="2023-05" db="EMBL/GenBank/DDBJ databases">
        <authorList>
            <person name="Huff M."/>
        </authorList>
    </citation>
    <scope>NUCLEOTIDE SEQUENCE</scope>
</reference>
<evidence type="ECO:0000313" key="2">
    <source>
        <dbReference type="EMBL" id="CAI9786667.1"/>
    </source>
</evidence>
<protein>
    <submittedName>
        <fullName evidence="2">Uncharacterized protein</fullName>
    </submittedName>
</protein>
<dbReference type="Proteomes" id="UP000834106">
    <property type="component" value="Chromosome 22"/>
</dbReference>
<feature type="compositionally biased region" description="Basic and acidic residues" evidence="1">
    <location>
        <begin position="38"/>
        <end position="51"/>
    </location>
</feature>
<feature type="region of interest" description="Disordered" evidence="1">
    <location>
        <begin position="1"/>
        <end position="66"/>
    </location>
</feature>
<organism evidence="2 3">
    <name type="scientific">Fraxinus pennsylvanica</name>
    <dbReference type="NCBI Taxonomy" id="56036"/>
    <lineage>
        <taxon>Eukaryota</taxon>
        <taxon>Viridiplantae</taxon>
        <taxon>Streptophyta</taxon>
        <taxon>Embryophyta</taxon>
        <taxon>Tracheophyta</taxon>
        <taxon>Spermatophyta</taxon>
        <taxon>Magnoliopsida</taxon>
        <taxon>eudicotyledons</taxon>
        <taxon>Gunneridae</taxon>
        <taxon>Pentapetalae</taxon>
        <taxon>asterids</taxon>
        <taxon>lamiids</taxon>
        <taxon>Lamiales</taxon>
        <taxon>Oleaceae</taxon>
        <taxon>Oleeae</taxon>
        <taxon>Fraxinus</taxon>
    </lineage>
</organism>
<dbReference type="AlphaFoldDB" id="A0AAD2AK23"/>
<dbReference type="PANTHER" id="PTHR34666:SF1">
    <property type="entry name" value="OS02G0554800 PROTEIN"/>
    <property type="match status" value="1"/>
</dbReference>
<gene>
    <name evidence="2" type="ORF">FPE_LOCUS34097</name>
</gene>
<evidence type="ECO:0000313" key="3">
    <source>
        <dbReference type="Proteomes" id="UP000834106"/>
    </source>
</evidence>
<accession>A0AAD2AK23</accession>
<sequence>MAIEEEDFSFPATTADAQPRFIDSPPLWRPVSVPPPHQKPERLVDKEESRETYNSNQRKNFSRGMKMKWREEDNDVGDELEEKMDMLWEDLNEEFSRKLVVDSGMSSSHRDVQISCVKTLKLSKPNGNLLSGKKLSIVLLMKILTRKVFFVHNTRSSIKNRAC</sequence>
<dbReference type="EMBL" id="OU503057">
    <property type="protein sequence ID" value="CAI9786667.1"/>
    <property type="molecule type" value="Genomic_DNA"/>
</dbReference>
<name>A0AAD2AK23_9LAMI</name>
<proteinExistence type="predicted"/>
<evidence type="ECO:0000256" key="1">
    <source>
        <dbReference type="SAM" id="MobiDB-lite"/>
    </source>
</evidence>
<keyword evidence="3" id="KW-1185">Reference proteome</keyword>